<feature type="transmembrane region" description="Helical" evidence="2">
    <location>
        <begin position="12"/>
        <end position="40"/>
    </location>
</feature>
<keyword evidence="2" id="KW-0472">Membrane</keyword>
<keyword evidence="2" id="KW-0812">Transmembrane</keyword>
<evidence type="ECO:0000313" key="3">
    <source>
        <dbReference type="EMBL" id="KAK3317776.1"/>
    </source>
</evidence>
<comment type="caution">
    <text evidence="3">The sequence shown here is derived from an EMBL/GenBank/DDBJ whole genome shotgun (WGS) entry which is preliminary data.</text>
</comment>
<organism evidence="3 4">
    <name type="scientific">Cercophora scortea</name>
    <dbReference type="NCBI Taxonomy" id="314031"/>
    <lineage>
        <taxon>Eukaryota</taxon>
        <taxon>Fungi</taxon>
        <taxon>Dikarya</taxon>
        <taxon>Ascomycota</taxon>
        <taxon>Pezizomycotina</taxon>
        <taxon>Sordariomycetes</taxon>
        <taxon>Sordariomycetidae</taxon>
        <taxon>Sordariales</taxon>
        <taxon>Lasiosphaeriaceae</taxon>
        <taxon>Cercophora</taxon>
    </lineage>
</organism>
<accession>A0AAE0M397</accession>
<feature type="region of interest" description="Disordered" evidence="1">
    <location>
        <begin position="53"/>
        <end position="81"/>
    </location>
</feature>
<sequence length="81" mass="8812">MGVCSSSLRSSVVGFGLGLGLVHVTAQNAIVSLLASFQLGRWGVFNGRRREMPSRCRIPDDTDDELEASNRLTNERSSKTT</sequence>
<dbReference type="Proteomes" id="UP001286456">
    <property type="component" value="Unassembled WGS sequence"/>
</dbReference>
<reference evidence="3" key="1">
    <citation type="journal article" date="2023" name="Mol. Phylogenet. Evol.">
        <title>Genome-scale phylogeny and comparative genomics of the fungal order Sordariales.</title>
        <authorList>
            <person name="Hensen N."/>
            <person name="Bonometti L."/>
            <person name="Westerberg I."/>
            <person name="Brannstrom I.O."/>
            <person name="Guillou S."/>
            <person name="Cros-Aarteil S."/>
            <person name="Calhoun S."/>
            <person name="Haridas S."/>
            <person name="Kuo A."/>
            <person name="Mondo S."/>
            <person name="Pangilinan J."/>
            <person name="Riley R."/>
            <person name="LaButti K."/>
            <person name="Andreopoulos B."/>
            <person name="Lipzen A."/>
            <person name="Chen C."/>
            <person name="Yan M."/>
            <person name="Daum C."/>
            <person name="Ng V."/>
            <person name="Clum A."/>
            <person name="Steindorff A."/>
            <person name="Ohm R.A."/>
            <person name="Martin F."/>
            <person name="Silar P."/>
            <person name="Natvig D.O."/>
            <person name="Lalanne C."/>
            <person name="Gautier V."/>
            <person name="Ament-Velasquez S.L."/>
            <person name="Kruys A."/>
            <person name="Hutchinson M.I."/>
            <person name="Powell A.J."/>
            <person name="Barry K."/>
            <person name="Miller A.N."/>
            <person name="Grigoriev I.V."/>
            <person name="Debuchy R."/>
            <person name="Gladieux P."/>
            <person name="Hiltunen Thoren M."/>
            <person name="Johannesson H."/>
        </authorList>
    </citation>
    <scope>NUCLEOTIDE SEQUENCE</scope>
    <source>
        <strain evidence="3">SMH4131-1</strain>
    </source>
</reference>
<name>A0AAE0M397_9PEZI</name>
<evidence type="ECO:0000256" key="2">
    <source>
        <dbReference type="SAM" id="Phobius"/>
    </source>
</evidence>
<reference evidence="3" key="2">
    <citation type="submission" date="2023-06" db="EMBL/GenBank/DDBJ databases">
        <authorList>
            <consortium name="Lawrence Berkeley National Laboratory"/>
            <person name="Haridas S."/>
            <person name="Hensen N."/>
            <person name="Bonometti L."/>
            <person name="Westerberg I."/>
            <person name="Brannstrom I.O."/>
            <person name="Guillou S."/>
            <person name="Cros-Aarteil S."/>
            <person name="Calhoun S."/>
            <person name="Kuo A."/>
            <person name="Mondo S."/>
            <person name="Pangilinan J."/>
            <person name="Riley R."/>
            <person name="Labutti K."/>
            <person name="Andreopoulos B."/>
            <person name="Lipzen A."/>
            <person name="Chen C."/>
            <person name="Yanf M."/>
            <person name="Daum C."/>
            <person name="Ng V."/>
            <person name="Clum A."/>
            <person name="Steindorff A."/>
            <person name="Ohm R."/>
            <person name="Martin F."/>
            <person name="Silar P."/>
            <person name="Natvig D."/>
            <person name="Lalanne C."/>
            <person name="Gautier V."/>
            <person name="Ament-Velasquez S.L."/>
            <person name="Kruys A."/>
            <person name="Hutchinson M.I."/>
            <person name="Powell A.J."/>
            <person name="Barry K."/>
            <person name="Miller A.N."/>
            <person name="Grigoriev I.V."/>
            <person name="Debuchy R."/>
            <person name="Gladieux P."/>
            <person name="Thoren M.H."/>
            <person name="Johannesson H."/>
        </authorList>
    </citation>
    <scope>NUCLEOTIDE SEQUENCE</scope>
    <source>
        <strain evidence="3">SMH4131-1</strain>
    </source>
</reference>
<protein>
    <submittedName>
        <fullName evidence="3">Uncharacterized protein</fullName>
    </submittedName>
</protein>
<keyword evidence="2" id="KW-1133">Transmembrane helix</keyword>
<dbReference type="EMBL" id="JAUEPO010000007">
    <property type="protein sequence ID" value="KAK3317776.1"/>
    <property type="molecule type" value="Genomic_DNA"/>
</dbReference>
<evidence type="ECO:0000313" key="4">
    <source>
        <dbReference type="Proteomes" id="UP001286456"/>
    </source>
</evidence>
<dbReference type="AlphaFoldDB" id="A0AAE0M397"/>
<gene>
    <name evidence="3" type="ORF">B0T19DRAFT_435556</name>
</gene>
<evidence type="ECO:0000256" key="1">
    <source>
        <dbReference type="SAM" id="MobiDB-lite"/>
    </source>
</evidence>
<keyword evidence="4" id="KW-1185">Reference proteome</keyword>
<proteinExistence type="predicted"/>